<evidence type="ECO:0000313" key="3">
    <source>
        <dbReference type="Proteomes" id="UP000822476"/>
    </source>
</evidence>
<feature type="compositionally biased region" description="Basic and acidic residues" evidence="1">
    <location>
        <begin position="1"/>
        <end position="26"/>
    </location>
</feature>
<sequence length="130" mass="15202">MDRMMDRDSQRYDKRSSGDDRPDLRPKYPANDSSEYYPLDTRRRDYPSPGRGLDVPRGYNFDRSTTLYSLTQRTLSTDESRGYPLEDCPPFMAPKGLGQNDPRIPPGRRSPEPRYNYRASEKPFYPPREG</sequence>
<feature type="compositionally biased region" description="Polar residues" evidence="1">
    <location>
        <begin position="62"/>
        <end position="75"/>
    </location>
</feature>
<comment type="caution">
    <text evidence="2">The sequence shown here is derived from an EMBL/GenBank/DDBJ whole genome shotgun (WGS) entry which is preliminary data.</text>
</comment>
<name>A0A8S9YUQ4_9TREM</name>
<dbReference type="EMBL" id="JTDE01001562">
    <property type="protein sequence ID" value="KAF7258729.1"/>
    <property type="molecule type" value="Genomic_DNA"/>
</dbReference>
<dbReference type="AlphaFoldDB" id="A0A8S9YUQ4"/>
<gene>
    <name evidence="2" type="ORF">EG68_03617</name>
</gene>
<organism evidence="2 3">
    <name type="scientific">Paragonimus skrjabini miyazakii</name>
    <dbReference type="NCBI Taxonomy" id="59628"/>
    <lineage>
        <taxon>Eukaryota</taxon>
        <taxon>Metazoa</taxon>
        <taxon>Spiralia</taxon>
        <taxon>Lophotrochozoa</taxon>
        <taxon>Platyhelminthes</taxon>
        <taxon>Trematoda</taxon>
        <taxon>Digenea</taxon>
        <taxon>Plagiorchiida</taxon>
        <taxon>Troglotremata</taxon>
        <taxon>Troglotrematidae</taxon>
        <taxon>Paragonimus</taxon>
    </lineage>
</organism>
<reference evidence="2" key="1">
    <citation type="submission" date="2019-07" db="EMBL/GenBank/DDBJ databases">
        <title>Annotation for the trematode Paragonimus miyazaki's.</title>
        <authorList>
            <person name="Choi Y.-J."/>
        </authorList>
    </citation>
    <scope>NUCLEOTIDE SEQUENCE</scope>
    <source>
        <strain evidence="2">Japan</strain>
    </source>
</reference>
<accession>A0A8S9YUQ4</accession>
<evidence type="ECO:0000256" key="1">
    <source>
        <dbReference type="SAM" id="MobiDB-lite"/>
    </source>
</evidence>
<dbReference type="Proteomes" id="UP000822476">
    <property type="component" value="Unassembled WGS sequence"/>
</dbReference>
<feature type="region of interest" description="Disordered" evidence="1">
    <location>
        <begin position="1"/>
        <end position="130"/>
    </location>
</feature>
<proteinExistence type="predicted"/>
<protein>
    <submittedName>
        <fullName evidence="2">Uncharacterized protein</fullName>
    </submittedName>
</protein>
<dbReference type="OrthoDB" id="6263023at2759"/>
<evidence type="ECO:0000313" key="2">
    <source>
        <dbReference type="EMBL" id="KAF7258729.1"/>
    </source>
</evidence>
<keyword evidence="3" id="KW-1185">Reference proteome</keyword>